<dbReference type="CDD" id="cd24100">
    <property type="entry name" value="ASKHA_NBD_MJ1051-like_N"/>
    <property type="match status" value="1"/>
</dbReference>
<dbReference type="InterPro" id="IPR003696">
    <property type="entry name" value="Carbtransf_dom"/>
</dbReference>
<feature type="domain" description="Carbamoyltransferase C-terminal" evidence="3">
    <location>
        <begin position="355"/>
        <end position="526"/>
    </location>
</feature>
<evidence type="ECO:0000259" key="3">
    <source>
        <dbReference type="Pfam" id="PF16861"/>
    </source>
</evidence>
<evidence type="ECO:0000313" key="4">
    <source>
        <dbReference type="EMBL" id="HAV93205.1"/>
    </source>
</evidence>
<dbReference type="InterPro" id="IPR051338">
    <property type="entry name" value="NodU/CmcH_Carbamoyltrnsfr"/>
</dbReference>
<evidence type="ECO:0008006" key="6">
    <source>
        <dbReference type="Google" id="ProtNLM"/>
    </source>
</evidence>
<dbReference type="Gene3D" id="3.30.420.40">
    <property type="match status" value="1"/>
</dbReference>
<reference evidence="4 5" key="1">
    <citation type="journal article" date="2018" name="Nat. Biotechnol.">
        <title>A standardized bacterial taxonomy based on genome phylogeny substantially revises the tree of life.</title>
        <authorList>
            <person name="Parks D.H."/>
            <person name="Chuvochina M."/>
            <person name="Waite D.W."/>
            <person name="Rinke C."/>
            <person name="Skarshewski A."/>
            <person name="Chaumeil P.A."/>
            <person name="Hugenholtz P."/>
        </authorList>
    </citation>
    <scope>NUCLEOTIDE SEQUENCE [LARGE SCALE GENOMIC DNA]</scope>
    <source>
        <strain evidence="4">UBA9956</strain>
    </source>
</reference>
<gene>
    <name evidence="4" type="ORF">DCW38_08530</name>
</gene>
<comment type="caution">
    <text evidence="4">The sequence shown here is derived from an EMBL/GenBank/DDBJ whole genome shotgun (WGS) entry which is preliminary data.</text>
</comment>
<proteinExistence type="inferred from homology"/>
<comment type="similarity">
    <text evidence="1">Belongs to the NodU/CmcH family.</text>
</comment>
<feature type="non-terminal residue" evidence="4">
    <location>
        <position position="1"/>
    </location>
</feature>
<dbReference type="GO" id="GO:0003824">
    <property type="term" value="F:catalytic activity"/>
    <property type="evidence" value="ECO:0007669"/>
    <property type="project" value="InterPro"/>
</dbReference>
<dbReference type="InterPro" id="IPR038152">
    <property type="entry name" value="Carbam_trans_C_sf"/>
</dbReference>
<dbReference type="AlphaFoldDB" id="A0A350HCD9"/>
<organism evidence="4 5">
    <name type="scientific">candidate division WOR-3 bacterium</name>
    <dbReference type="NCBI Taxonomy" id="2052148"/>
    <lineage>
        <taxon>Bacteria</taxon>
        <taxon>Bacteria division WOR-3</taxon>
    </lineage>
</organism>
<dbReference type="PANTHER" id="PTHR34847">
    <property type="entry name" value="NODULATION PROTEIN U"/>
    <property type="match status" value="1"/>
</dbReference>
<evidence type="ECO:0000313" key="5">
    <source>
        <dbReference type="Proteomes" id="UP000264062"/>
    </source>
</evidence>
<dbReference type="Pfam" id="PF16861">
    <property type="entry name" value="Carbam_trans_C"/>
    <property type="match status" value="1"/>
</dbReference>
<feature type="domain" description="Carbamoyltransferase" evidence="2">
    <location>
        <begin position="33"/>
        <end position="298"/>
    </location>
</feature>
<evidence type="ECO:0000256" key="1">
    <source>
        <dbReference type="ARBA" id="ARBA00006129"/>
    </source>
</evidence>
<dbReference type="Pfam" id="PF02543">
    <property type="entry name" value="Carbam_trans_N"/>
    <property type="match status" value="1"/>
</dbReference>
<dbReference type="Gene3D" id="3.90.870.20">
    <property type="entry name" value="Carbamoyltransferase, C-terminal domain"/>
    <property type="match status" value="1"/>
</dbReference>
<accession>A0A350HCD9</accession>
<dbReference type="SUPFAM" id="SSF53067">
    <property type="entry name" value="Actin-like ATPase domain"/>
    <property type="match status" value="1"/>
</dbReference>
<sequence length="529" mass="60471">HYTDLIVYRSGTIDPSNEIDNRKKYDTAKEIIFRKIIGEKKYWKMTKKYAVKHITNAIKKCGIENFTLSTAEHHLCHAASAYYEGGKNEALIVTMDGAGDGLSATVSVGKNGKIERLSEVEDVYSVGRFYSAITKFLGFKRNRHEGKITGLAAYGDPNKLYDLFKQLIDITPDKKSFYCPLAGGDLKGEKLRNSQMRSFLSGKYYGHNYTNLYLEFLNEKCLNEKREDIAAAAQKLTEDLIVDYVSYYVNTTKIFDIVLAGGIFSNVKVNQRVLESKNVKSVFIHPNMGDGGTATGAAYVEYAKYLESKNKKFLPFTVENVYYGPEFNDEEILESLKKFDGLEYRKSSDIIKETAEMIKNKVVVGWFQGRMEYGPRALGNRSILFDPGDKKINDWLNKRLKRTEFMPFAPSGIFEEGPTVFENFSRGEYPAYFMTITFNVKEEWRSRIDAVNHVDNTARPQMVKENQNPLYYKLLKEYQRLSGLPLFVNTSFNMHEEPILCTPDDAMRSLKNNCVDVLVIGNYIVKQKA</sequence>
<dbReference type="EMBL" id="DMZY01000256">
    <property type="protein sequence ID" value="HAV93205.1"/>
    <property type="molecule type" value="Genomic_DNA"/>
</dbReference>
<evidence type="ECO:0000259" key="2">
    <source>
        <dbReference type="Pfam" id="PF02543"/>
    </source>
</evidence>
<dbReference type="InterPro" id="IPR031730">
    <property type="entry name" value="Carbam_trans_C"/>
</dbReference>
<name>A0A350HCD9_UNCW3</name>
<protein>
    <recommendedName>
        <fullName evidence="6">Carbamoyltransferase</fullName>
    </recommendedName>
</protein>
<dbReference type="InterPro" id="IPR043129">
    <property type="entry name" value="ATPase_NBD"/>
</dbReference>
<dbReference type="PANTHER" id="PTHR34847:SF1">
    <property type="entry name" value="NODULATION PROTEIN U"/>
    <property type="match status" value="1"/>
</dbReference>
<dbReference type="Proteomes" id="UP000264062">
    <property type="component" value="Unassembled WGS sequence"/>
</dbReference>